<accession>A0A1I0BFV5</accession>
<dbReference type="EMBL" id="FOHJ01000002">
    <property type="protein sequence ID" value="SET05679.1"/>
    <property type="molecule type" value="Genomic_DNA"/>
</dbReference>
<dbReference type="AlphaFoldDB" id="A0A1I0BFV5"/>
<dbReference type="Proteomes" id="UP000199095">
    <property type="component" value="Unassembled WGS sequence"/>
</dbReference>
<sequence length="177" mass="20170">MSHTYSEVWDLESIFPGGSHSTEFQHHLDQLRSQTADFSRKLEDFQTPKKADDVGMVAELINQAKNIKMNVTQAGGFVSCLEAQDMTDKQANVLRSRMTHLIAEFSTAFNTLQQKLAKTNDSVWNDLIQHPKLQELTFILNEWRRKAKEKLSETEEALIESLAVDDIMAGDRCMIPL</sequence>
<feature type="domain" description="Oligopeptidase F N-terminal" evidence="1">
    <location>
        <begin position="116"/>
        <end position="170"/>
    </location>
</feature>
<keyword evidence="3" id="KW-1185">Reference proteome</keyword>
<dbReference type="Pfam" id="PF08439">
    <property type="entry name" value="Peptidase_M3_N"/>
    <property type="match status" value="1"/>
</dbReference>
<name>A0A1I0BFV5_9BACI</name>
<gene>
    <name evidence="2" type="ORF">SAMN05421676_102459</name>
</gene>
<protein>
    <submittedName>
        <fullName evidence="2">Oligopeptidase F</fullName>
    </submittedName>
</protein>
<evidence type="ECO:0000313" key="3">
    <source>
        <dbReference type="Proteomes" id="UP000199095"/>
    </source>
</evidence>
<evidence type="ECO:0000259" key="1">
    <source>
        <dbReference type="Pfam" id="PF08439"/>
    </source>
</evidence>
<proteinExistence type="predicted"/>
<evidence type="ECO:0000313" key="2">
    <source>
        <dbReference type="EMBL" id="SET05679.1"/>
    </source>
</evidence>
<dbReference type="Gene3D" id="1.20.140.70">
    <property type="entry name" value="Oligopeptidase f, N-terminal domain"/>
    <property type="match status" value="1"/>
</dbReference>
<reference evidence="3" key="1">
    <citation type="submission" date="2016-10" db="EMBL/GenBank/DDBJ databases">
        <authorList>
            <person name="Varghese N."/>
            <person name="Submissions S."/>
        </authorList>
    </citation>
    <scope>NUCLEOTIDE SEQUENCE [LARGE SCALE GENOMIC DNA]</scope>
    <source>
        <strain evidence="3">CGMCC 1.3566</strain>
    </source>
</reference>
<organism evidence="2 3">
    <name type="scientific">Salinibacillus kushneri</name>
    <dbReference type="NCBI Taxonomy" id="237682"/>
    <lineage>
        <taxon>Bacteria</taxon>
        <taxon>Bacillati</taxon>
        <taxon>Bacillota</taxon>
        <taxon>Bacilli</taxon>
        <taxon>Bacillales</taxon>
        <taxon>Bacillaceae</taxon>
        <taxon>Salinibacillus</taxon>
    </lineage>
</organism>
<dbReference type="InterPro" id="IPR013647">
    <property type="entry name" value="OligopepF_N_dom"/>
</dbReference>
<dbReference type="STRING" id="237682.SAMN05421676_102459"/>